<evidence type="ECO:0000313" key="1">
    <source>
        <dbReference type="EMBL" id="KAJ3554191.1"/>
    </source>
</evidence>
<protein>
    <submittedName>
        <fullName evidence="1">Uncharacterized protein</fullName>
    </submittedName>
</protein>
<reference evidence="1" key="1">
    <citation type="submission" date="2022-07" db="EMBL/GenBank/DDBJ databases">
        <title>Genome Sequence of Phlebia brevispora.</title>
        <authorList>
            <person name="Buettner E."/>
        </authorList>
    </citation>
    <scope>NUCLEOTIDE SEQUENCE</scope>
    <source>
        <strain evidence="1">MPL23</strain>
    </source>
</reference>
<sequence length="1098" mass="121454">MPIHDGLDEAAQKIRSLMKCLSKTDRAYQNQVLALIRECRKLQLEYQKLKSFEALLRLLAKVAEAVETIASADNLSTVLVREDYDTLYSTDASSKWASFFEAFKRAQQLDESSGKRLIRIKTKRKAASTEWPMDKTKTADIDFILLKSAKKYSIPSQFKSHVSTIKLMLDTVKLKFHPDSTFEEAIWCFTRKEHLNISLDDNVQFYNQSPERIITELRPAEKLQERRNYYVLLDGKTRIFVTYGSTRVYGNVYKVNDGKQVVFKEYNGTLLNSDIIRQSFAHSNTAFVLGADESSTELSNWELLLDTLLQQCESDAANVRSVRVQLAQPEMPWYEYSSASSETIVSDGSHCLSSEITMPTVQFPNPEPHLVPSLPRSSGLSPTYSLDANNEHSAKKKSAKVPELSIHPPEATIVRQPSTHDTSSDEDHLFVPNLPGSLDPTPTSPSARGWSWPFGGFVQNMRKYYESLNNILRIALNVEFRSNLFLGCIVECIKSMPSRDSNLSTELDIKYELPSLVKSLQEGWINTLTSSAVVSALFAGIQSQLLGSVSGVTGDSKVVNALLFFFWITFFLSISATISSLILTDEFSDISIRASRRQTLDGGGKRADLKIDAYYGGATGLLSMFNGDRRDWTYVMWHWLISTVFGCFAFVAQLALPCPSALQHLTKTSSFTTIHSTPKYYTSEATSYRSIQTQTPSTISYTMASRKNTGFTIGSHSTVADYNLPGTVKALQDGWSATFRTSAIVAALFAGVESVLIGFVKNAIQDEVGSSSRCGQALLAFTYLAFFLNLSAAMSSLLLTDEIGSIALRAARTVAEEQHTLDIDVYDERTSKLISRFNGGRRSWRWVMWHLAKEPAMTEVGKLSTDVNYKLPETVQALRDGWMLTFQSAAVVSALLASIESQLLGTVSDAVHGDGGIGQSTHSGRALLVITYLALFLSISATMSSLVLTQELSVVAVRSARQTAAGCESLKHDIYDESISQLLARFNGGRRSWQWVLGHCESYNIVSESSVSSSNAQGMVALVASYITLVIQLVLYVWCTEQSPVVAAVIFFGIISSLPLFTLFPWGSLLLISMQSTKGDSENGTSASSTTRGNTTMS</sequence>
<accession>A0ACC1T6I3</accession>
<gene>
    <name evidence="1" type="ORF">NM688_g3234</name>
</gene>
<dbReference type="Proteomes" id="UP001148662">
    <property type="component" value="Unassembled WGS sequence"/>
</dbReference>
<organism evidence="1 2">
    <name type="scientific">Phlebia brevispora</name>
    <dbReference type="NCBI Taxonomy" id="194682"/>
    <lineage>
        <taxon>Eukaryota</taxon>
        <taxon>Fungi</taxon>
        <taxon>Dikarya</taxon>
        <taxon>Basidiomycota</taxon>
        <taxon>Agaricomycotina</taxon>
        <taxon>Agaricomycetes</taxon>
        <taxon>Polyporales</taxon>
        <taxon>Meruliaceae</taxon>
        <taxon>Phlebia</taxon>
    </lineage>
</organism>
<dbReference type="EMBL" id="JANHOG010000454">
    <property type="protein sequence ID" value="KAJ3554191.1"/>
    <property type="molecule type" value="Genomic_DNA"/>
</dbReference>
<name>A0ACC1T6I3_9APHY</name>
<proteinExistence type="predicted"/>
<comment type="caution">
    <text evidence="1">The sequence shown here is derived from an EMBL/GenBank/DDBJ whole genome shotgun (WGS) entry which is preliminary data.</text>
</comment>
<evidence type="ECO:0000313" key="2">
    <source>
        <dbReference type="Proteomes" id="UP001148662"/>
    </source>
</evidence>
<keyword evidence="2" id="KW-1185">Reference proteome</keyword>